<comment type="caution">
    <text evidence="1">The sequence shown here is derived from an EMBL/GenBank/DDBJ whole genome shotgun (WGS) entry which is preliminary data.</text>
</comment>
<dbReference type="Proteomes" id="UP001054837">
    <property type="component" value="Unassembled WGS sequence"/>
</dbReference>
<name>A0AAV4PJC7_9ARAC</name>
<evidence type="ECO:0000313" key="1">
    <source>
        <dbReference type="EMBL" id="GIX96201.1"/>
    </source>
</evidence>
<accession>A0AAV4PJC7</accession>
<gene>
    <name evidence="1" type="ORF">CDAR_433721</name>
</gene>
<proteinExistence type="predicted"/>
<evidence type="ECO:0000313" key="2">
    <source>
        <dbReference type="Proteomes" id="UP001054837"/>
    </source>
</evidence>
<sequence>MDEHLRRIHQCLEHKTEEIENTILLASNVFNRIEQDVYAHISLDPETLTADECLALEIESTILIKRLQEQQKVIKHLMKFFDVTVREVEYSNHPSLLSRLERDIKWKIRGLLNNVLYKEFLVDCYKIKLQFRQNMSNIARRE</sequence>
<dbReference type="AlphaFoldDB" id="A0AAV4PJC7"/>
<protein>
    <submittedName>
        <fullName evidence="1">Uncharacterized protein</fullName>
    </submittedName>
</protein>
<keyword evidence="2" id="KW-1185">Reference proteome</keyword>
<dbReference type="EMBL" id="BPLQ01002875">
    <property type="protein sequence ID" value="GIX96201.1"/>
    <property type="molecule type" value="Genomic_DNA"/>
</dbReference>
<reference evidence="1 2" key="1">
    <citation type="submission" date="2021-06" db="EMBL/GenBank/DDBJ databases">
        <title>Caerostris darwini draft genome.</title>
        <authorList>
            <person name="Kono N."/>
            <person name="Arakawa K."/>
        </authorList>
    </citation>
    <scope>NUCLEOTIDE SEQUENCE [LARGE SCALE GENOMIC DNA]</scope>
</reference>
<organism evidence="1 2">
    <name type="scientific">Caerostris darwini</name>
    <dbReference type="NCBI Taxonomy" id="1538125"/>
    <lineage>
        <taxon>Eukaryota</taxon>
        <taxon>Metazoa</taxon>
        <taxon>Ecdysozoa</taxon>
        <taxon>Arthropoda</taxon>
        <taxon>Chelicerata</taxon>
        <taxon>Arachnida</taxon>
        <taxon>Araneae</taxon>
        <taxon>Araneomorphae</taxon>
        <taxon>Entelegynae</taxon>
        <taxon>Araneoidea</taxon>
        <taxon>Araneidae</taxon>
        <taxon>Caerostris</taxon>
    </lineage>
</organism>